<proteinExistence type="predicted"/>
<accession>A0A6V8KWU1</accession>
<evidence type="ECO:0000313" key="2">
    <source>
        <dbReference type="Proteomes" id="UP000482960"/>
    </source>
</evidence>
<organism evidence="1 2">
    <name type="scientific">Phytohabitans rumicis</name>
    <dbReference type="NCBI Taxonomy" id="1076125"/>
    <lineage>
        <taxon>Bacteria</taxon>
        <taxon>Bacillati</taxon>
        <taxon>Actinomycetota</taxon>
        <taxon>Actinomycetes</taxon>
        <taxon>Micromonosporales</taxon>
        <taxon>Micromonosporaceae</taxon>
    </lineage>
</organism>
<evidence type="ECO:0000313" key="1">
    <source>
        <dbReference type="EMBL" id="GFJ86881.1"/>
    </source>
</evidence>
<name>A0A6V8KWU1_9ACTN</name>
<dbReference type="RefSeq" id="WP_173073587.1">
    <property type="nucleotide sequence ID" value="NZ_BAABJB010000026.1"/>
</dbReference>
<protein>
    <submittedName>
        <fullName evidence="1">Uncharacterized protein</fullName>
    </submittedName>
</protein>
<gene>
    <name evidence="1" type="ORF">Prum_005230</name>
</gene>
<reference evidence="1 2" key="1">
    <citation type="submission" date="2020-03" db="EMBL/GenBank/DDBJ databases">
        <title>Whole genome shotgun sequence of Phytohabitans rumicis NBRC 108638.</title>
        <authorList>
            <person name="Komaki H."/>
            <person name="Tamura T."/>
        </authorList>
    </citation>
    <scope>NUCLEOTIDE SEQUENCE [LARGE SCALE GENOMIC DNA]</scope>
    <source>
        <strain evidence="1 2">NBRC 108638</strain>
    </source>
</reference>
<dbReference type="AlphaFoldDB" id="A0A6V8KWU1"/>
<reference evidence="1 2" key="2">
    <citation type="submission" date="2020-03" db="EMBL/GenBank/DDBJ databases">
        <authorList>
            <person name="Ichikawa N."/>
            <person name="Kimura A."/>
            <person name="Kitahashi Y."/>
            <person name="Uohara A."/>
        </authorList>
    </citation>
    <scope>NUCLEOTIDE SEQUENCE [LARGE SCALE GENOMIC DNA]</scope>
    <source>
        <strain evidence="1 2">NBRC 108638</strain>
    </source>
</reference>
<dbReference type="Proteomes" id="UP000482960">
    <property type="component" value="Unassembled WGS sequence"/>
</dbReference>
<keyword evidence="2" id="KW-1185">Reference proteome</keyword>
<sequence>MLCVVSLQKPGAPDLRSGHLGPGLLIGPTILLVTADVLMANRRGFDVVIGPVAAGQGPVEVSRARPFPDGRVSVVRLKGYEKTVALGHAQLLGPSSYPGRAARLDLLVESVTGGAVPGQGPWGVYAPMVPEQIRWLPDDRWLSATQNAIGPDLPPVDLSVPPHLFRPWLCRMSPWWDPDGPNPSFVD</sequence>
<comment type="caution">
    <text evidence="1">The sequence shown here is derived from an EMBL/GenBank/DDBJ whole genome shotgun (WGS) entry which is preliminary data.</text>
</comment>
<dbReference type="EMBL" id="BLPG01000001">
    <property type="protein sequence ID" value="GFJ86881.1"/>
    <property type="molecule type" value="Genomic_DNA"/>
</dbReference>